<feature type="compositionally biased region" description="Polar residues" evidence="2">
    <location>
        <begin position="718"/>
        <end position="731"/>
    </location>
</feature>
<dbReference type="PANTHER" id="PTHR44749">
    <property type="entry name" value="SUPPRESSOR OF RPS4-RLD 1"/>
    <property type="match status" value="1"/>
</dbReference>
<proteinExistence type="predicted"/>
<dbReference type="OrthoDB" id="10553295at2759"/>
<name>A0A1J4JIS1_9EUKA</name>
<dbReference type="SUPFAM" id="SSF48452">
    <property type="entry name" value="TPR-like"/>
    <property type="match status" value="1"/>
</dbReference>
<dbReference type="PANTHER" id="PTHR44749:SF1">
    <property type="entry name" value="TETRATRICOPEPTIDE-LIKE HELICAL DOMAIN-CONTAINING PROTEIN"/>
    <property type="match status" value="1"/>
</dbReference>
<dbReference type="InterPro" id="IPR044650">
    <property type="entry name" value="SRFR1-like"/>
</dbReference>
<keyword evidence="1" id="KW-0802">TPR repeat</keyword>
<evidence type="ECO:0000256" key="1">
    <source>
        <dbReference type="PROSITE-ProRule" id="PRU00339"/>
    </source>
</evidence>
<dbReference type="PROSITE" id="PS50005">
    <property type="entry name" value="TPR"/>
    <property type="match status" value="1"/>
</dbReference>
<sequence length="731" mass="82888">MSDLILLDSLIRSAHEAATSEQYAKALSFYEAADKVFHQMPLTTSQKNYYGHIIYCGLALAQSKLHMIEYAKNNLIIAASYNSDFNSIPFTIRGFPMSTIQEIAAGNTMITEAARSVINNLGSLNLKPPPVSHLQGFTKLADNIYKGNPQSSMYIDRGTAYYKISEFRNATSDYQIAASLSPLSSHIWRRVALCAIKSNQFDVAIKAMRRLQTLGCSYNRAQAELRLCSKRYYETFDFLNLSKKCRESSADAAIGRLRFVFGDVETALGCEISANAPDDVDQLITQSLLILTGEKFPSRITCKSSYGLCLKYVLSGIYKSLSYTIREVPASLWVPPDGRKAWYSLFPRENFPSDFDYPEGFNYNFPQKDLVIPFLQRGFNLGSILNSTTINAREKTSSGLAYMQLIQSFKAMGSYPPLNAIADVAHWMRIVDPLAPLFYRFDMFLIYLKRSEFITELSDYYQRVLETVKFDLASKAVDPTMREKILNASSADDIFQLLLTNSYSDLPNGASAFILEQADHTVSFGIYIPYDENTISSFLSRTRPIWCRMINMINQRAPETNPSQFLMIALEWLYEYEKVIPLMYYSAITGLIIFAALITSYYGVEFETALPDPMVIQMEAILSKDFTAFFEKMKVVMNMKLKKEATDILELPDVVDCFPTYHHRVQGFLLLSQIEGAFPTAFDYDAGDDDNEELNEEIEEEGEEEVEEEINDKEMGNGNVQIDPTMYSNMD</sequence>
<dbReference type="InterPro" id="IPR019734">
    <property type="entry name" value="TPR_rpt"/>
</dbReference>
<keyword evidence="5" id="KW-1185">Reference proteome</keyword>
<protein>
    <submittedName>
        <fullName evidence="4">Uncharacterized protein</fullName>
    </submittedName>
</protein>
<feature type="compositionally biased region" description="Acidic residues" evidence="2">
    <location>
        <begin position="686"/>
        <end position="711"/>
    </location>
</feature>
<gene>
    <name evidence="4" type="ORF">TRFO_09679</name>
</gene>
<feature type="region of interest" description="Disordered" evidence="2">
    <location>
        <begin position="686"/>
        <end position="731"/>
    </location>
</feature>
<keyword evidence="3" id="KW-0472">Membrane</keyword>
<dbReference type="GeneID" id="94829696"/>
<keyword evidence="3" id="KW-1133">Transmembrane helix</keyword>
<reference evidence="4" key="1">
    <citation type="submission" date="2016-10" db="EMBL/GenBank/DDBJ databases">
        <authorList>
            <person name="Benchimol M."/>
            <person name="Almeida L.G."/>
            <person name="Vasconcelos A.T."/>
            <person name="Perreira-Neves A."/>
            <person name="Rosa I.A."/>
            <person name="Tasca T."/>
            <person name="Bogo M.R."/>
            <person name="de Souza W."/>
        </authorList>
    </citation>
    <scope>NUCLEOTIDE SEQUENCE [LARGE SCALE GENOMIC DNA]</scope>
    <source>
        <strain evidence="4">K</strain>
    </source>
</reference>
<evidence type="ECO:0000313" key="5">
    <source>
        <dbReference type="Proteomes" id="UP000179807"/>
    </source>
</evidence>
<feature type="repeat" description="TPR" evidence="1">
    <location>
        <begin position="151"/>
        <end position="184"/>
    </location>
</feature>
<evidence type="ECO:0000256" key="3">
    <source>
        <dbReference type="SAM" id="Phobius"/>
    </source>
</evidence>
<comment type="caution">
    <text evidence="4">The sequence shown here is derived from an EMBL/GenBank/DDBJ whole genome shotgun (WGS) entry which is preliminary data.</text>
</comment>
<dbReference type="AlphaFoldDB" id="A0A1J4JIS1"/>
<dbReference type="Proteomes" id="UP000179807">
    <property type="component" value="Unassembled WGS sequence"/>
</dbReference>
<dbReference type="EMBL" id="MLAK01001137">
    <property type="protein sequence ID" value="OHS97108.1"/>
    <property type="molecule type" value="Genomic_DNA"/>
</dbReference>
<dbReference type="RefSeq" id="XP_068350245.1">
    <property type="nucleotide sequence ID" value="XM_068494992.1"/>
</dbReference>
<evidence type="ECO:0000313" key="4">
    <source>
        <dbReference type="EMBL" id="OHS97108.1"/>
    </source>
</evidence>
<dbReference type="Gene3D" id="1.25.40.10">
    <property type="entry name" value="Tetratricopeptide repeat domain"/>
    <property type="match status" value="1"/>
</dbReference>
<dbReference type="InterPro" id="IPR011990">
    <property type="entry name" value="TPR-like_helical_dom_sf"/>
</dbReference>
<dbReference type="GO" id="GO:0045892">
    <property type="term" value="P:negative regulation of DNA-templated transcription"/>
    <property type="evidence" value="ECO:0007669"/>
    <property type="project" value="InterPro"/>
</dbReference>
<evidence type="ECO:0000256" key="2">
    <source>
        <dbReference type="SAM" id="MobiDB-lite"/>
    </source>
</evidence>
<organism evidence="4 5">
    <name type="scientific">Tritrichomonas foetus</name>
    <dbReference type="NCBI Taxonomy" id="1144522"/>
    <lineage>
        <taxon>Eukaryota</taxon>
        <taxon>Metamonada</taxon>
        <taxon>Parabasalia</taxon>
        <taxon>Tritrichomonadida</taxon>
        <taxon>Tritrichomonadidae</taxon>
        <taxon>Tritrichomonas</taxon>
    </lineage>
</organism>
<accession>A0A1J4JIS1</accession>
<feature type="transmembrane region" description="Helical" evidence="3">
    <location>
        <begin position="582"/>
        <end position="604"/>
    </location>
</feature>
<dbReference type="VEuPathDB" id="TrichDB:TRFO_09679"/>
<keyword evidence="3" id="KW-0812">Transmembrane</keyword>